<dbReference type="OrthoDB" id="264266at2759"/>
<keyword evidence="2" id="KW-0732">Signal</keyword>
<accession>A0A836HYQ0</accession>
<keyword evidence="1" id="KW-0812">Transmembrane</keyword>
<proteinExistence type="predicted"/>
<feature type="chain" id="PRO_5032459868" evidence="2">
    <location>
        <begin position="20"/>
        <end position="260"/>
    </location>
</feature>
<protein>
    <submittedName>
        <fullName evidence="3">Uncharacterized protein</fullName>
    </submittedName>
</protein>
<evidence type="ECO:0000256" key="1">
    <source>
        <dbReference type="SAM" id="Phobius"/>
    </source>
</evidence>
<evidence type="ECO:0000313" key="3">
    <source>
        <dbReference type="EMBL" id="KAG5508167.1"/>
    </source>
</evidence>
<keyword evidence="4" id="KW-1185">Reference proteome</keyword>
<feature type="signal peptide" evidence="2">
    <location>
        <begin position="1"/>
        <end position="19"/>
    </location>
</feature>
<keyword evidence="1" id="KW-1133">Transmembrane helix</keyword>
<gene>
    <name evidence="3" type="ORF">JKF63_05421</name>
</gene>
<sequence length="260" mass="28416">MAVAFFLHFPLCSITGTEAQVHDDRSKGCGCSQGNLALVRVRRAFQCHTWQEVCRVFPALSSSYPLLVSAPPTPHSSFSARFRFEFSGNPNSAPFRFYRFLFPCTQSYTNPSLQRSVPLKMSPNGKYALSVVAAVAVFAATFALAMSVTERMPEGTYCGNYASGLVVGNVTVKSGAELFDFNVKGLGMNLECNNEKFLYDPKTHHAVVVGATDPNDCIGSVLTENHLTMEITYAPGTDEIFLDFGIVKITCKKCALPSYV</sequence>
<dbReference type="AlphaFoldDB" id="A0A836HYQ0"/>
<name>A0A836HYQ0_9TRYP</name>
<dbReference type="RefSeq" id="XP_067758056.1">
    <property type="nucleotide sequence ID" value="XM_067901381.1"/>
</dbReference>
<reference evidence="3 4" key="1">
    <citation type="submission" date="2021-02" db="EMBL/GenBank/DDBJ databases">
        <title>Porcisia hertigi Genome sequencing and assembly.</title>
        <authorList>
            <person name="Almutairi H."/>
            <person name="Gatherer D."/>
        </authorList>
    </citation>
    <scope>NUCLEOTIDE SEQUENCE [LARGE SCALE GENOMIC DNA]</scope>
    <source>
        <strain evidence="3 4">C119</strain>
    </source>
</reference>
<dbReference type="KEGG" id="phet:94291458"/>
<dbReference type="GeneID" id="94291458"/>
<feature type="transmembrane region" description="Helical" evidence="1">
    <location>
        <begin position="127"/>
        <end position="146"/>
    </location>
</feature>
<comment type="caution">
    <text evidence="3">The sequence shown here is derived from an EMBL/GenBank/DDBJ whole genome shotgun (WGS) entry which is preliminary data.</text>
</comment>
<dbReference type="Proteomes" id="UP000674318">
    <property type="component" value="Chromosome 17"/>
</dbReference>
<evidence type="ECO:0000313" key="4">
    <source>
        <dbReference type="Proteomes" id="UP000674318"/>
    </source>
</evidence>
<evidence type="ECO:0000256" key="2">
    <source>
        <dbReference type="SAM" id="SignalP"/>
    </source>
</evidence>
<keyword evidence="1" id="KW-0472">Membrane</keyword>
<dbReference type="EMBL" id="JAFJZO010000017">
    <property type="protein sequence ID" value="KAG5508167.1"/>
    <property type="molecule type" value="Genomic_DNA"/>
</dbReference>
<organism evidence="3 4">
    <name type="scientific">Porcisia hertigi</name>
    <dbReference type="NCBI Taxonomy" id="2761500"/>
    <lineage>
        <taxon>Eukaryota</taxon>
        <taxon>Discoba</taxon>
        <taxon>Euglenozoa</taxon>
        <taxon>Kinetoplastea</taxon>
        <taxon>Metakinetoplastina</taxon>
        <taxon>Trypanosomatida</taxon>
        <taxon>Trypanosomatidae</taxon>
        <taxon>Leishmaniinae</taxon>
        <taxon>Porcisia</taxon>
    </lineage>
</organism>